<keyword evidence="6" id="KW-1185">Reference proteome</keyword>
<evidence type="ECO:0000313" key="6">
    <source>
        <dbReference type="Proteomes" id="UP000076842"/>
    </source>
</evidence>
<feature type="transmembrane region" description="Helical" evidence="2">
    <location>
        <begin position="503"/>
        <end position="524"/>
    </location>
</feature>
<dbReference type="Gene3D" id="2.160.20.10">
    <property type="entry name" value="Single-stranded right-handed beta-helix, Pectin lyase-like"/>
    <property type="match status" value="1"/>
</dbReference>
<dbReference type="SMART" id="SM00710">
    <property type="entry name" value="PbH1"/>
    <property type="match status" value="6"/>
</dbReference>
<dbReference type="OrthoDB" id="2587928at2759"/>
<keyword evidence="2" id="KW-0472">Membrane</keyword>
<reference evidence="5 6" key="1">
    <citation type="journal article" date="2016" name="Mol. Biol. Evol.">
        <title>Comparative Genomics of Early-Diverging Mushroom-Forming Fungi Provides Insights into the Origins of Lignocellulose Decay Capabilities.</title>
        <authorList>
            <person name="Nagy L.G."/>
            <person name="Riley R."/>
            <person name="Tritt A."/>
            <person name="Adam C."/>
            <person name="Daum C."/>
            <person name="Floudas D."/>
            <person name="Sun H."/>
            <person name="Yadav J.S."/>
            <person name="Pangilinan J."/>
            <person name="Larsson K.H."/>
            <person name="Matsuura K."/>
            <person name="Barry K."/>
            <person name="Labutti K."/>
            <person name="Kuo R."/>
            <person name="Ohm R.A."/>
            <person name="Bhattacharya S.S."/>
            <person name="Shirouzu T."/>
            <person name="Yoshinaga Y."/>
            <person name="Martin F.M."/>
            <person name="Grigoriev I.V."/>
            <person name="Hibbett D.S."/>
        </authorList>
    </citation>
    <scope>NUCLEOTIDE SEQUENCE [LARGE SCALE GENOMIC DNA]</scope>
    <source>
        <strain evidence="5 6">HHB12733</strain>
    </source>
</reference>
<name>A0A165C909_9BASI</name>
<dbReference type="SUPFAM" id="SSF51126">
    <property type="entry name" value="Pectin lyase-like"/>
    <property type="match status" value="1"/>
</dbReference>
<protein>
    <recommendedName>
        <fullName evidence="4">Right handed beta helix domain-containing protein</fullName>
    </recommendedName>
</protein>
<keyword evidence="3" id="KW-0732">Signal</keyword>
<dbReference type="AlphaFoldDB" id="A0A165C909"/>
<feature type="signal peptide" evidence="3">
    <location>
        <begin position="1"/>
        <end position="18"/>
    </location>
</feature>
<keyword evidence="2" id="KW-0812">Transmembrane</keyword>
<feature type="domain" description="Right handed beta helix" evidence="4">
    <location>
        <begin position="226"/>
        <end position="378"/>
    </location>
</feature>
<dbReference type="Pfam" id="PF13229">
    <property type="entry name" value="Beta_helix"/>
    <property type="match status" value="1"/>
</dbReference>
<keyword evidence="2" id="KW-1133">Transmembrane helix</keyword>
<evidence type="ECO:0000256" key="1">
    <source>
        <dbReference type="SAM" id="MobiDB-lite"/>
    </source>
</evidence>
<dbReference type="STRING" id="1353952.A0A165C909"/>
<dbReference type="Proteomes" id="UP000076842">
    <property type="component" value="Unassembled WGS sequence"/>
</dbReference>
<evidence type="ECO:0000313" key="5">
    <source>
        <dbReference type="EMBL" id="KZT50426.1"/>
    </source>
</evidence>
<dbReference type="EMBL" id="KV424176">
    <property type="protein sequence ID" value="KZT50426.1"/>
    <property type="molecule type" value="Genomic_DNA"/>
</dbReference>
<evidence type="ECO:0000256" key="2">
    <source>
        <dbReference type="SAM" id="Phobius"/>
    </source>
</evidence>
<dbReference type="InParanoid" id="A0A165C909"/>
<dbReference type="InterPro" id="IPR011050">
    <property type="entry name" value="Pectin_lyase_fold/virulence"/>
</dbReference>
<accession>A0A165C909</accession>
<evidence type="ECO:0000256" key="3">
    <source>
        <dbReference type="SAM" id="SignalP"/>
    </source>
</evidence>
<sequence length="588" mass="61773">MHFSSLALLAAAFELALAFDPWDFASLAHRTPSELVHARRALHAKAEPRFPSPYAKRQSAACIPADPANTVTDRLQAALNKTGDVLTLCPSQNYLILQPINFTASDQEIHTQGYPTDDTRACLTVNGVVFNGTGHTTAINGQCTGCDRAVVRNIQVNGTRGGANPTGGGANLEMGGDTSGQLIEYVHSFDPRSWSCMHIAEGPFTCTNVTVINNDIGPCGSDVFQQWADGISLSCMNSYVAGNFVDNPTDGGIVVFGSPGSLVENNTIWVTKNTLLGGLNMVDYDPWKGNYTNTVVQNNLVVGGLATDTADETTAQKGDNNEDVIVKIGLAVGPRTWFGEFYYNNVSQNGVARNNLFTGAFGYGIAVSSAYNFTIMGNMLAGNTSFIGSRGPNCSTDQVLPNPEAFVWNSTTVTDSTIQSGFVNLDVDSLTCVTPPSDGNYWPFGGEPVPGTDVAGVPNAEQTNGTSSGTGSSGSSGTLPTSGSGSGSSTSGASSSGLSSSGAIGLGVGLGLAALCALLLFFLIRSYRRSSQRNRPVSDVYDHTVGLGQGQGQGMDMDMKERARVPSWQAYGGIAQPYAQPEGAYRQM</sequence>
<feature type="compositionally biased region" description="Low complexity" evidence="1">
    <location>
        <begin position="465"/>
        <end position="496"/>
    </location>
</feature>
<evidence type="ECO:0000259" key="4">
    <source>
        <dbReference type="Pfam" id="PF13229"/>
    </source>
</evidence>
<dbReference type="InterPro" id="IPR006626">
    <property type="entry name" value="PbH1"/>
</dbReference>
<feature type="chain" id="PRO_5007855927" description="Right handed beta helix domain-containing protein" evidence="3">
    <location>
        <begin position="19"/>
        <end position="588"/>
    </location>
</feature>
<feature type="region of interest" description="Disordered" evidence="1">
    <location>
        <begin position="441"/>
        <end position="496"/>
    </location>
</feature>
<proteinExistence type="predicted"/>
<dbReference type="InterPro" id="IPR039448">
    <property type="entry name" value="Beta_helix"/>
</dbReference>
<dbReference type="InterPro" id="IPR012334">
    <property type="entry name" value="Pectin_lyas_fold"/>
</dbReference>
<organism evidence="5 6">
    <name type="scientific">Calocera cornea HHB12733</name>
    <dbReference type="NCBI Taxonomy" id="1353952"/>
    <lineage>
        <taxon>Eukaryota</taxon>
        <taxon>Fungi</taxon>
        <taxon>Dikarya</taxon>
        <taxon>Basidiomycota</taxon>
        <taxon>Agaricomycotina</taxon>
        <taxon>Dacrymycetes</taxon>
        <taxon>Dacrymycetales</taxon>
        <taxon>Dacrymycetaceae</taxon>
        <taxon>Calocera</taxon>
    </lineage>
</organism>
<gene>
    <name evidence="5" type="ORF">CALCODRAFT_504741</name>
</gene>